<dbReference type="PROSITE" id="PS51274">
    <property type="entry name" value="GATASE_COBBQ"/>
    <property type="match status" value="1"/>
</dbReference>
<dbReference type="SUPFAM" id="SSF52317">
    <property type="entry name" value="Class I glutamine amidotransferase-like"/>
    <property type="match status" value="1"/>
</dbReference>
<feature type="domain" description="CobB/CobQ-like glutamine amidotransferase" evidence="6">
    <location>
        <begin position="254"/>
        <end position="434"/>
    </location>
</feature>
<comment type="pathway">
    <text evidence="1 4">Cofactor biosynthesis; adenosylcobalamin biosynthesis.</text>
</comment>
<dbReference type="Proteomes" id="UP000658980">
    <property type="component" value="Unassembled WGS sequence"/>
</dbReference>
<dbReference type="InterPro" id="IPR011698">
    <property type="entry name" value="GATase_3"/>
</dbReference>
<comment type="function">
    <text evidence="4">Catalyzes amidations at positions B, D, E, and G on adenosylcobyrinic A,C-diamide. NH(2) groups are provided by glutamine, and one molecule of ATP is hydrogenolyzed for each amidation.</text>
</comment>
<dbReference type="Gene3D" id="3.40.50.300">
    <property type="entry name" value="P-loop containing nucleotide triphosphate hydrolases"/>
    <property type="match status" value="1"/>
</dbReference>
<dbReference type="InterPro" id="IPR027417">
    <property type="entry name" value="P-loop_NTPase"/>
</dbReference>
<dbReference type="CDD" id="cd05389">
    <property type="entry name" value="CobQ_N"/>
    <property type="match status" value="1"/>
</dbReference>
<proteinExistence type="inferred from homology"/>
<keyword evidence="3 4" id="KW-0315">Glutamine amidotransferase</keyword>
<comment type="similarity">
    <text evidence="4">Belongs to the CobB/CobQ family. CobQ subfamily.</text>
</comment>
<keyword evidence="2 4" id="KW-0169">Cobalamin biosynthesis</keyword>
<evidence type="ECO:0000256" key="1">
    <source>
        <dbReference type="ARBA" id="ARBA00004953"/>
    </source>
</evidence>
<sequence length="485" mass="53725">MRGIMIQGTASDVGKSMICTAFCRIFSDQGMKVAPFKSQNMSNNSYVTVKGEEIGRAQGVQAEAARTLATVDMNPILLKPESGMKSQVVLFGKKLVTMDGMDYRTRFYEKGLEVIDQALANLAKDFSHVVIEGAGSPAEVNLNDRELVNMAVAKRADVPVILVADIERGGVFASIVGTLALMPEPERVKGLIINKFHGDAQLFKDGVQFLESYTGIPVLGVIPYMASHEIEQEDSLGVQAVQRIARVENPIELVICRHPYISNFTDVEPFLNEPDVTIRWAETVEDIGQPDILLLPGTKSTIADLRYWRKQGLGIKLQELKGNTWIVGLCGGFQMLAETLADPEGHDGIAIERERGFGLVPNMHVQFEKQKVVQRKNGLAAFSDAKVSVTGYEIHHGNVKQTDYPLISSGSSAEGYFHEQVLGTHLHGFFRNRECRTAFLAPIRKRKNLPVPLPEAVADPFDRWAQHVKSHLDWQKVEEIMEASL</sequence>
<dbReference type="EMBL" id="JACSPU010000001">
    <property type="protein sequence ID" value="MBD8013264.1"/>
    <property type="molecule type" value="Genomic_DNA"/>
</dbReference>
<reference evidence="7 8" key="1">
    <citation type="submission" date="2020-08" db="EMBL/GenBank/DDBJ databases">
        <title>A Genomic Blueprint of the Chicken Gut Microbiome.</title>
        <authorList>
            <person name="Gilroy R."/>
            <person name="Ravi A."/>
            <person name="Getino M."/>
            <person name="Pursley I."/>
            <person name="Horton D.L."/>
            <person name="Alikhan N.-F."/>
            <person name="Baker D."/>
            <person name="Gharbi K."/>
            <person name="Hall N."/>
            <person name="Watson M."/>
            <person name="Adriaenssens E.M."/>
            <person name="Foster-Nyarko E."/>
            <person name="Jarju S."/>
            <person name="Secka A."/>
            <person name="Antonio M."/>
            <person name="Oren A."/>
            <person name="Chaudhuri R."/>
            <person name="La Ragione R.M."/>
            <person name="Hildebrand F."/>
            <person name="Pallen M.J."/>
        </authorList>
    </citation>
    <scope>NUCLEOTIDE SEQUENCE [LARGE SCALE GENOMIC DNA]</scope>
    <source>
        <strain evidence="7 8">Sa1BUA13</strain>
    </source>
</reference>
<dbReference type="Pfam" id="PF01656">
    <property type="entry name" value="CbiA"/>
    <property type="match status" value="1"/>
</dbReference>
<evidence type="ECO:0000256" key="3">
    <source>
        <dbReference type="ARBA" id="ARBA00022962"/>
    </source>
</evidence>
<dbReference type="NCBIfam" id="TIGR00313">
    <property type="entry name" value="cobQ"/>
    <property type="match status" value="1"/>
</dbReference>
<dbReference type="InterPro" id="IPR047045">
    <property type="entry name" value="CobQ_N"/>
</dbReference>
<evidence type="ECO:0000259" key="6">
    <source>
        <dbReference type="Pfam" id="PF07685"/>
    </source>
</evidence>
<feature type="active site" description="Nucleophile" evidence="4">
    <location>
        <position position="330"/>
    </location>
</feature>
<evidence type="ECO:0000256" key="4">
    <source>
        <dbReference type="HAMAP-Rule" id="MF_00028"/>
    </source>
</evidence>
<evidence type="ECO:0000259" key="5">
    <source>
        <dbReference type="Pfam" id="PF01656"/>
    </source>
</evidence>
<comment type="caution">
    <text evidence="7">The sequence shown here is derived from an EMBL/GenBank/DDBJ whole genome shotgun (WGS) entry which is preliminary data.</text>
</comment>
<dbReference type="SUPFAM" id="SSF52540">
    <property type="entry name" value="P-loop containing nucleoside triphosphate hydrolases"/>
    <property type="match status" value="1"/>
</dbReference>
<keyword evidence="8" id="KW-1185">Reference proteome</keyword>
<dbReference type="CDD" id="cd01750">
    <property type="entry name" value="GATase1_CobQ"/>
    <property type="match status" value="1"/>
</dbReference>
<evidence type="ECO:0000313" key="7">
    <source>
        <dbReference type="EMBL" id="MBD8013264.1"/>
    </source>
</evidence>
<feature type="active site" evidence="4">
    <location>
        <position position="427"/>
    </location>
</feature>
<name>A0ABR8W8B9_9BACL</name>
<dbReference type="InterPro" id="IPR002586">
    <property type="entry name" value="CobQ/CobB/MinD/ParA_Nub-bd_dom"/>
</dbReference>
<dbReference type="InterPro" id="IPR029062">
    <property type="entry name" value="Class_I_gatase-like"/>
</dbReference>
<dbReference type="PANTHER" id="PTHR21343">
    <property type="entry name" value="DETHIOBIOTIN SYNTHETASE"/>
    <property type="match status" value="1"/>
</dbReference>
<organism evidence="7 8">
    <name type="scientific">Planococcus wigleyi</name>
    <dbReference type="NCBI Taxonomy" id="2762216"/>
    <lineage>
        <taxon>Bacteria</taxon>
        <taxon>Bacillati</taxon>
        <taxon>Bacillota</taxon>
        <taxon>Bacilli</taxon>
        <taxon>Bacillales</taxon>
        <taxon>Caryophanaceae</taxon>
        <taxon>Planococcus</taxon>
    </lineage>
</organism>
<dbReference type="PANTHER" id="PTHR21343:SF1">
    <property type="entry name" value="COBYRIC ACID SYNTHASE"/>
    <property type="match status" value="1"/>
</dbReference>
<protein>
    <recommendedName>
        <fullName evidence="4">Cobyric acid synthase</fullName>
    </recommendedName>
</protein>
<dbReference type="InterPro" id="IPR033949">
    <property type="entry name" value="CobQ_GATase1"/>
</dbReference>
<dbReference type="HAMAP" id="MF_00028">
    <property type="entry name" value="CobQ"/>
    <property type="match status" value="1"/>
</dbReference>
<dbReference type="Pfam" id="PF07685">
    <property type="entry name" value="GATase_3"/>
    <property type="match status" value="1"/>
</dbReference>
<dbReference type="Gene3D" id="3.40.50.880">
    <property type="match status" value="1"/>
</dbReference>
<feature type="domain" description="CobQ/CobB/MinD/ParA nucleotide binding" evidence="5">
    <location>
        <begin position="4"/>
        <end position="227"/>
    </location>
</feature>
<evidence type="ECO:0000256" key="2">
    <source>
        <dbReference type="ARBA" id="ARBA00022573"/>
    </source>
</evidence>
<dbReference type="RefSeq" id="WP_191713524.1">
    <property type="nucleotide sequence ID" value="NZ_JACSPU010000001.1"/>
</dbReference>
<dbReference type="InterPro" id="IPR004459">
    <property type="entry name" value="CobQ_synth"/>
</dbReference>
<accession>A0ABR8W8B9</accession>
<evidence type="ECO:0000313" key="8">
    <source>
        <dbReference type="Proteomes" id="UP000658980"/>
    </source>
</evidence>
<gene>
    <name evidence="4" type="primary">cobQ</name>
    <name evidence="7" type="ORF">H9630_00420</name>
</gene>
<dbReference type="NCBIfam" id="NF001989">
    <property type="entry name" value="PRK00784.1"/>
    <property type="match status" value="1"/>
</dbReference>